<evidence type="ECO:0000313" key="5">
    <source>
        <dbReference type="EMBL" id="OAG28784.1"/>
    </source>
</evidence>
<gene>
    <name evidence="5" type="ORF">NEDG_00923</name>
</gene>
<evidence type="ECO:0000313" key="6">
    <source>
        <dbReference type="Proteomes" id="UP000185944"/>
    </source>
</evidence>
<accession>A0A177EA08</accession>
<feature type="domain" description="NLE" evidence="4">
    <location>
        <begin position="4"/>
        <end position="55"/>
    </location>
</feature>
<dbReference type="Gene3D" id="2.130.10.10">
    <property type="entry name" value="YVTN repeat-like/Quinoprotein amine dehydrogenase"/>
    <property type="match status" value="1"/>
</dbReference>
<evidence type="ECO:0000256" key="1">
    <source>
        <dbReference type="ARBA" id="ARBA00004123"/>
    </source>
</evidence>
<keyword evidence="2" id="KW-0853">WD repeat</keyword>
<dbReference type="EMBL" id="LTDL01000042">
    <property type="protein sequence ID" value="OAG28784.1"/>
    <property type="molecule type" value="Genomic_DNA"/>
</dbReference>
<dbReference type="GeneID" id="93647273"/>
<dbReference type="OrthoDB" id="2187469at2759"/>
<dbReference type="VEuPathDB" id="MicrosporidiaDB:NEDG_00923"/>
<dbReference type="AlphaFoldDB" id="A0A177EA08"/>
<comment type="subcellular location">
    <subcellularLocation>
        <location evidence="1">Nucleus</location>
    </subcellularLocation>
</comment>
<organism evidence="5 6">
    <name type="scientific">Nematocida displodere</name>
    <dbReference type="NCBI Taxonomy" id="1805483"/>
    <lineage>
        <taxon>Eukaryota</taxon>
        <taxon>Fungi</taxon>
        <taxon>Fungi incertae sedis</taxon>
        <taxon>Microsporidia</taxon>
        <taxon>Nematocida</taxon>
    </lineage>
</organism>
<dbReference type="GO" id="GO:0005634">
    <property type="term" value="C:nucleus"/>
    <property type="evidence" value="ECO:0007669"/>
    <property type="project" value="UniProtKB-SubCell"/>
</dbReference>
<proteinExistence type="predicted"/>
<evidence type="ECO:0000256" key="2">
    <source>
        <dbReference type="ARBA" id="ARBA00022574"/>
    </source>
</evidence>
<reference evidence="5 6" key="1">
    <citation type="submission" date="2016-02" db="EMBL/GenBank/DDBJ databases">
        <title>Discovery of a natural microsporidian pathogen with a broad tissue tropism in Caenorhabditis elegans.</title>
        <authorList>
            <person name="Luallen R.J."/>
            <person name="Reinke A.W."/>
            <person name="Tong L."/>
            <person name="Botts M.R."/>
            <person name="Felix M.-A."/>
            <person name="Troemel E.R."/>
        </authorList>
    </citation>
    <scope>NUCLEOTIDE SEQUENCE [LARGE SCALE GENOMIC DNA]</scope>
    <source>
        <strain evidence="5 6">JUm2807</strain>
    </source>
</reference>
<dbReference type="Proteomes" id="UP000185944">
    <property type="component" value="Unassembled WGS sequence"/>
</dbReference>
<dbReference type="Pfam" id="PF08154">
    <property type="entry name" value="NLE"/>
    <property type="match status" value="1"/>
</dbReference>
<dbReference type="InterPro" id="IPR015943">
    <property type="entry name" value="WD40/YVTN_repeat-like_dom_sf"/>
</dbReference>
<dbReference type="InterPro" id="IPR012972">
    <property type="entry name" value="NLE"/>
</dbReference>
<evidence type="ECO:0000259" key="4">
    <source>
        <dbReference type="Pfam" id="PF08154"/>
    </source>
</evidence>
<dbReference type="SUPFAM" id="SSF50978">
    <property type="entry name" value="WD40 repeat-like"/>
    <property type="match status" value="1"/>
</dbReference>
<protein>
    <recommendedName>
        <fullName evidence="4">NLE domain-containing protein</fullName>
    </recommendedName>
</protein>
<keyword evidence="6" id="KW-1185">Reference proteome</keyword>
<dbReference type="RefSeq" id="XP_067543529.1">
    <property type="nucleotide sequence ID" value="XM_067688341.1"/>
</dbReference>
<name>A0A177EA08_9MICR</name>
<evidence type="ECO:0000256" key="3">
    <source>
        <dbReference type="ARBA" id="ARBA00022737"/>
    </source>
</evidence>
<keyword evidence="3" id="KW-0677">Repeat</keyword>
<dbReference type="InterPro" id="IPR036322">
    <property type="entry name" value="WD40_repeat_dom_sf"/>
</dbReference>
<sequence length="353" mass="39201">MTDIIVTFKSKKDPEFVTPPMQVPASFGATEMEAFLNTLLNQDKAYAFFYGGEQISQLPPAEGETTLSIEFIAVTKITSETARIELESTITAISIRRNQEVHTDSVVICTIAGETKEFSLASGLEALKEFCSFKPIRAVTSTETGVFVLTTTNKVVDVESSQIIFEEETTPIRTLSNCRDLLAVGLATNEIVVFKDKKEIKRIETADEIGKTFIRAHEDKTYLIVGIISGSIEIYDTDTWEKKSIALSRPITAMGYFEGKIYAGGLGGNITVCTLTQIEKECQSDETFISRIECGTVFFGYTNENRVLIRDKESFLGTHLLELESPVSDMKIAGKRLFVTEGCTLKIFNIFDE</sequence>
<comment type="caution">
    <text evidence="5">The sequence shown here is derived from an EMBL/GenBank/DDBJ whole genome shotgun (WGS) entry which is preliminary data.</text>
</comment>